<gene>
    <name evidence="7" type="ORF">DQG23_18770</name>
</gene>
<evidence type="ECO:0000256" key="4">
    <source>
        <dbReference type="ARBA" id="ARBA00031870"/>
    </source>
</evidence>
<comment type="catalytic activity">
    <reaction evidence="1">
        <text>a uridine in RNA = a pseudouridine in RNA</text>
        <dbReference type="Rhea" id="RHEA:48348"/>
        <dbReference type="Rhea" id="RHEA-COMP:12068"/>
        <dbReference type="Rhea" id="RHEA-COMP:12069"/>
        <dbReference type="ChEBI" id="CHEBI:65314"/>
        <dbReference type="ChEBI" id="CHEBI:65315"/>
    </reaction>
</comment>
<organism evidence="7 8">
    <name type="scientific">Paenibacillus contaminans</name>
    <dbReference type="NCBI Taxonomy" id="450362"/>
    <lineage>
        <taxon>Bacteria</taxon>
        <taxon>Bacillati</taxon>
        <taxon>Bacillota</taxon>
        <taxon>Bacilli</taxon>
        <taxon>Bacillales</taxon>
        <taxon>Paenibacillaceae</taxon>
        <taxon>Paenibacillus</taxon>
    </lineage>
</organism>
<dbReference type="CDD" id="cd02869">
    <property type="entry name" value="PseudoU_synth_RluA_like"/>
    <property type="match status" value="1"/>
</dbReference>
<evidence type="ECO:0000313" key="8">
    <source>
        <dbReference type="Proteomes" id="UP000250369"/>
    </source>
</evidence>
<evidence type="ECO:0000259" key="6">
    <source>
        <dbReference type="Pfam" id="PF00849"/>
    </source>
</evidence>
<dbReference type="PANTHER" id="PTHR21600">
    <property type="entry name" value="MITOCHONDRIAL RNA PSEUDOURIDINE SYNTHASE"/>
    <property type="match status" value="1"/>
</dbReference>
<dbReference type="GO" id="GO:0006396">
    <property type="term" value="P:RNA processing"/>
    <property type="evidence" value="ECO:0007669"/>
    <property type="project" value="UniProtKB-ARBA"/>
</dbReference>
<dbReference type="Proteomes" id="UP000250369">
    <property type="component" value="Unassembled WGS sequence"/>
</dbReference>
<evidence type="ECO:0000256" key="1">
    <source>
        <dbReference type="ARBA" id="ARBA00000073"/>
    </source>
</evidence>
<comment type="caution">
    <text evidence="7">The sequence shown here is derived from an EMBL/GenBank/DDBJ whole genome shotgun (WGS) entry which is preliminary data.</text>
</comment>
<dbReference type="GO" id="GO:0140098">
    <property type="term" value="F:catalytic activity, acting on RNA"/>
    <property type="evidence" value="ECO:0007669"/>
    <property type="project" value="UniProtKB-ARBA"/>
</dbReference>
<dbReference type="OrthoDB" id="9773999at2"/>
<protein>
    <recommendedName>
        <fullName evidence="4">RNA pseudouridylate synthase</fullName>
    </recommendedName>
    <alternativeName>
        <fullName evidence="5">RNA-uridine isomerase</fullName>
    </alternativeName>
</protein>
<reference evidence="7 8" key="1">
    <citation type="journal article" date="2009" name="Int. J. Syst. Evol. Microbiol.">
        <title>Paenibacillus contaminans sp. nov., isolated from a contaminated laboratory plate.</title>
        <authorList>
            <person name="Chou J.H."/>
            <person name="Lee J.H."/>
            <person name="Lin M.C."/>
            <person name="Chang P.S."/>
            <person name="Arun A.B."/>
            <person name="Young C.C."/>
            <person name="Chen W.M."/>
        </authorList>
    </citation>
    <scope>NUCLEOTIDE SEQUENCE [LARGE SCALE GENOMIC DNA]</scope>
    <source>
        <strain evidence="7 8">CKOBP-6</strain>
    </source>
</reference>
<dbReference type="InterPro" id="IPR020103">
    <property type="entry name" value="PsdUridine_synth_cat_dom_sf"/>
</dbReference>
<keyword evidence="3" id="KW-0413">Isomerase</keyword>
<feature type="domain" description="Pseudouridine synthase RsuA/RluA-like" evidence="6">
    <location>
        <begin position="17"/>
        <end position="173"/>
    </location>
</feature>
<evidence type="ECO:0000256" key="2">
    <source>
        <dbReference type="ARBA" id="ARBA00010876"/>
    </source>
</evidence>
<evidence type="ECO:0000313" key="7">
    <source>
        <dbReference type="EMBL" id="RAV19965.1"/>
    </source>
</evidence>
<dbReference type="Pfam" id="PF00849">
    <property type="entry name" value="PseudoU_synth_2"/>
    <property type="match status" value="1"/>
</dbReference>
<evidence type="ECO:0000256" key="3">
    <source>
        <dbReference type="ARBA" id="ARBA00023235"/>
    </source>
</evidence>
<dbReference type="PANTHER" id="PTHR21600:SF83">
    <property type="entry name" value="PSEUDOURIDYLATE SYNTHASE RPUSD4, MITOCHONDRIAL"/>
    <property type="match status" value="1"/>
</dbReference>
<dbReference type="EMBL" id="QMFB01000010">
    <property type="protein sequence ID" value="RAV19965.1"/>
    <property type="molecule type" value="Genomic_DNA"/>
</dbReference>
<dbReference type="Gene3D" id="3.30.2350.10">
    <property type="entry name" value="Pseudouridine synthase"/>
    <property type="match status" value="1"/>
</dbReference>
<dbReference type="GO" id="GO:0003723">
    <property type="term" value="F:RNA binding"/>
    <property type="evidence" value="ECO:0007669"/>
    <property type="project" value="InterPro"/>
</dbReference>
<accession>A0A329MJG5</accession>
<comment type="similarity">
    <text evidence="2">Belongs to the pseudouridine synthase RluA family.</text>
</comment>
<keyword evidence="8" id="KW-1185">Reference proteome</keyword>
<dbReference type="AlphaFoldDB" id="A0A329MJG5"/>
<sequence>MASGAKPTVPVLYEDNHLLVVQKPVNMPTQEDESKDPDLLSVLKADIKQRFAKPGNVYLGLVHRLDRPVGGVMVFAKTSKAASRLSDMVRTRDFGKTYVAVVRGKPKKPNGRLVHYLRKDARTNMVTAVAQGSADAKEAILDYEVIASGEGMSLVKVKLQTGRPHQIRVQFASIGCPLYGDQRYGAHVNEPGQQIGLWSLRLAFEHPTLKEPLAFVSTPPREYPWILWDRSVFEAIRD</sequence>
<dbReference type="SUPFAM" id="SSF55120">
    <property type="entry name" value="Pseudouridine synthase"/>
    <property type="match status" value="1"/>
</dbReference>
<dbReference type="InterPro" id="IPR006145">
    <property type="entry name" value="PsdUridine_synth_RsuA/RluA"/>
</dbReference>
<dbReference type="RefSeq" id="WP_113032392.1">
    <property type="nucleotide sequence ID" value="NZ_QMFB01000010.1"/>
</dbReference>
<dbReference type="GO" id="GO:0009982">
    <property type="term" value="F:pseudouridine synthase activity"/>
    <property type="evidence" value="ECO:0007669"/>
    <property type="project" value="InterPro"/>
</dbReference>
<dbReference type="GO" id="GO:0001522">
    <property type="term" value="P:pseudouridine synthesis"/>
    <property type="evidence" value="ECO:0007669"/>
    <property type="project" value="InterPro"/>
</dbReference>
<name>A0A329MJG5_9BACL</name>
<evidence type="ECO:0000256" key="5">
    <source>
        <dbReference type="ARBA" id="ARBA00033164"/>
    </source>
</evidence>
<proteinExistence type="inferred from homology"/>
<dbReference type="InterPro" id="IPR050188">
    <property type="entry name" value="RluA_PseudoU_synthase"/>
</dbReference>